<name>A0A0A8XXK9_ARUDO</name>
<evidence type="ECO:0000313" key="2">
    <source>
        <dbReference type="EMBL" id="JAD17493.1"/>
    </source>
</evidence>
<feature type="region of interest" description="Disordered" evidence="1">
    <location>
        <begin position="1"/>
        <end position="67"/>
    </location>
</feature>
<reference evidence="2" key="1">
    <citation type="submission" date="2014-09" db="EMBL/GenBank/DDBJ databases">
        <authorList>
            <person name="Magalhaes I.L.F."/>
            <person name="Oliveira U."/>
            <person name="Santos F.R."/>
            <person name="Vidigal T.H.D.A."/>
            <person name="Brescovit A.D."/>
            <person name="Santos A.J."/>
        </authorList>
    </citation>
    <scope>NUCLEOTIDE SEQUENCE</scope>
    <source>
        <tissue evidence="2">Shoot tissue taken approximately 20 cm above the soil surface</tissue>
    </source>
</reference>
<reference evidence="2" key="2">
    <citation type="journal article" date="2015" name="Data Brief">
        <title>Shoot transcriptome of the giant reed, Arundo donax.</title>
        <authorList>
            <person name="Barrero R.A."/>
            <person name="Guerrero F.D."/>
            <person name="Moolhuijzen P."/>
            <person name="Goolsby J.A."/>
            <person name="Tidwell J."/>
            <person name="Bellgard S.E."/>
            <person name="Bellgard M.I."/>
        </authorList>
    </citation>
    <scope>NUCLEOTIDE SEQUENCE</scope>
    <source>
        <tissue evidence="2">Shoot tissue taken approximately 20 cm above the soil surface</tissue>
    </source>
</reference>
<dbReference type="EMBL" id="GBRH01280402">
    <property type="protein sequence ID" value="JAD17493.1"/>
    <property type="molecule type" value="Transcribed_RNA"/>
</dbReference>
<protein>
    <submittedName>
        <fullName evidence="2">Uncharacterized protein</fullName>
    </submittedName>
</protein>
<feature type="compositionally biased region" description="Basic and acidic residues" evidence="1">
    <location>
        <begin position="1"/>
        <end position="10"/>
    </location>
</feature>
<sequence>MGAVARRAESIEAVSNASANADIGRSSSRQPGSRPNEILHMQSKAKRRNTSWRSNSFSLLPQPLDAE</sequence>
<evidence type="ECO:0000256" key="1">
    <source>
        <dbReference type="SAM" id="MobiDB-lite"/>
    </source>
</evidence>
<proteinExistence type="predicted"/>
<organism evidence="2">
    <name type="scientific">Arundo donax</name>
    <name type="common">Giant reed</name>
    <name type="synonym">Donax arundinaceus</name>
    <dbReference type="NCBI Taxonomy" id="35708"/>
    <lineage>
        <taxon>Eukaryota</taxon>
        <taxon>Viridiplantae</taxon>
        <taxon>Streptophyta</taxon>
        <taxon>Embryophyta</taxon>
        <taxon>Tracheophyta</taxon>
        <taxon>Spermatophyta</taxon>
        <taxon>Magnoliopsida</taxon>
        <taxon>Liliopsida</taxon>
        <taxon>Poales</taxon>
        <taxon>Poaceae</taxon>
        <taxon>PACMAD clade</taxon>
        <taxon>Arundinoideae</taxon>
        <taxon>Arundineae</taxon>
        <taxon>Arundo</taxon>
    </lineage>
</organism>
<dbReference type="AlphaFoldDB" id="A0A0A8XXK9"/>
<feature type="compositionally biased region" description="Low complexity" evidence="1">
    <location>
        <begin position="24"/>
        <end position="35"/>
    </location>
</feature>
<accession>A0A0A8XXK9</accession>